<keyword evidence="9" id="KW-0333">Golgi apparatus</keyword>
<sequence length="355" mass="40524">MSTSLGRQSGGPLIEWLEALEKDFDKTFVDLDVLLGDIDSEQADLTFESRRKMAALSGVFAQLIHKTQTVFECNTRQEVKFNVFWQIANVLTMLITVFQVHNLQCQVYAKTVPHESDMIKRKLEREISQFRSEVRVPAKLRAEVLLLRRENERYKRMLLSMQKEIFGARLSAKYLDKELAGRIQQIQLLGRNMKGAEHDRLWNQLEAEIHLHRHKTVIRACRGRGNTKNLSFPPISDYYDLRKKRGIGETRTVKLHKESYEGLGISITGGREHGVPIIISEIHKGQPAERCHKLYIGDAILSVNGIDLRNAKHSDAVEILSSQENDLVMEVVFVMPEQDSDDEGAVVIEAFDGST</sequence>
<dbReference type="GO" id="GO:0044325">
    <property type="term" value="F:transmembrane transporter binding"/>
    <property type="evidence" value="ECO:0007669"/>
    <property type="project" value="TreeGrafter"/>
</dbReference>
<dbReference type="STRING" id="451379.A0A0N5ARF1"/>
<keyword evidence="7" id="KW-0653">Protein transport</keyword>
<dbReference type="GO" id="GO:0000139">
    <property type="term" value="C:Golgi membrane"/>
    <property type="evidence" value="ECO:0007669"/>
    <property type="project" value="UniProtKB-SubCell"/>
</dbReference>
<dbReference type="Proteomes" id="UP000046393">
    <property type="component" value="Unplaced"/>
</dbReference>
<dbReference type="WBParaSite" id="SMUV_0000729801-mRNA-1">
    <property type="protein sequence ID" value="SMUV_0000729801-mRNA-1"/>
    <property type="gene ID" value="SMUV_0000729801"/>
</dbReference>
<keyword evidence="6" id="KW-0963">Cytoplasm</keyword>
<keyword evidence="8" id="KW-0770">Synapse</keyword>
<evidence type="ECO:0000256" key="7">
    <source>
        <dbReference type="ARBA" id="ARBA00022927"/>
    </source>
</evidence>
<evidence type="ECO:0000313" key="19">
    <source>
        <dbReference type="WBParaSite" id="SMUV_0000729801-mRNA-1"/>
    </source>
</evidence>
<dbReference type="InterPro" id="IPR038879">
    <property type="entry name" value="GOPC"/>
</dbReference>
<dbReference type="AlphaFoldDB" id="A0A0N5ARF1"/>
<keyword evidence="18" id="KW-1185">Reference proteome</keyword>
<dbReference type="PROSITE" id="PS50106">
    <property type="entry name" value="PDZ"/>
    <property type="match status" value="1"/>
</dbReference>
<dbReference type="InterPro" id="IPR001478">
    <property type="entry name" value="PDZ"/>
</dbReference>
<name>A0A0N5ARF1_9BILA</name>
<evidence type="ECO:0000256" key="12">
    <source>
        <dbReference type="ARBA" id="ARBA00023273"/>
    </source>
</evidence>
<dbReference type="Pfam" id="PF00595">
    <property type="entry name" value="PDZ"/>
    <property type="match status" value="1"/>
</dbReference>
<evidence type="ECO:0000256" key="11">
    <source>
        <dbReference type="ARBA" id="ARBA00023136"/>
    </source>
</evidence>
<organism evidence="18 19">
    <name type="scientific">Syphacia muris</name>
    <dbReference type="NCBI Taxonomy" id="451379"/>
    <lineage>
        <taxon>Eukaryota</taxon>
        <taxon>Metazoa</taxon>
        <taxon>Ecdysozoa</taxon>
        <taxon>Nematoda</taxon>
        <taxon>Chromadorea</taxon>
        <taxon>Rhabditida</taxon>
        <taxon>Spirurina</taxon>
        <taxon>Oxyuridomorpha</taxon>
        <taxon>Oxyuroidea</taxon>
        <taxon>Oxyuridae</taxon>
        <taxon>Syphacia</taxon>
    </lineage>
</organism>
<feature type="domain" description="PDZ" evidence="17">
    <location>
        <begin position="252"/>
        <end position="335"/>
    </location>
</feature>
<evidence type="ECO:0000256" key="8">
    <source>
        <dbReference type="ARBA" id="ARBA00023018"/>
    </source>
</evidence>
<dbReference type="GO" id="GO:0030140">
    <property type="term" value="C:trans-Golgi network transport vesicle"/>
    <property type="evidence" value="ECO:0007669"/>
    <property type="project" value="TreeGrafter"/>
</dbReference>
<reference evidence="19" key="1">
    <citation type="submission" date="2017-02" db="UniProtKB">
        <authorList>
            <consortium name="WormBaseParasite"/>
        </authorList>
    </citation>
    <scope>IDENTIFICATION</scope>
</reference>
<comment type="subcellular location">
    <subcellularLocation>
        <location evidence="2">Cell projection</location>
        <location evidence="2">Dendrite</location>
    </subcellularLocation>
    <subcellularLocation>
        <location evidence="4">Cytoplasm</location>
    </subcellularLocation>
    <subcellularLocation>
        <location evidence="3">Golgi apparatus membrane</location>
        <topology evidence="3">Peripheral membrane protein</topology>
    </subcellularLocation>
    <subcellularLocation>
        <location evidence="1">Golgi apparatus</location>
        <location evidence="1">trans-Golgi network membrane</location>
    </subcellularLocation>
    <subcellularLocation>
        <location evidence="13">Postsynaptic density</location>
    </subcellularLocation>
</comment>
<dbReference type="GO" id="GO:0014069">
    <property type="term" value="C:postsynaptic density"/>
    <property type="evidence" value="ECO:0007669"/>
    <property type="project" value="UniProtKB-SubCell"/>
</dbReference>
<dbReference type="GO" id="GO:0030425">
    <property type="term" value="C:dendrite"/>
    <property type="evidence" value="ECO:0007669"/>
    <property type="project" value="UniProtKB-SubCell"/>
</dbReference>
<keyword evidence="5" id="KW-0813">Transport</keyword>
<evidence type="ECO:0000256" key="10">
    <source>
        <dbReference type="ARBA" id="ARBA00023054"/>
    </source>
</evidence>
<dbReference type="GO" id="GO:2000009">
    <property type="term" value="P:negative regulation of protein localization to cell surface"/>
    <property type="evidence" value="ECO:0007669"/>
    <property type="project" value="TreeGrafter"/>
</dbReference>
<keyword evidence="12" id="KW-0966">Cell projection</keyword>
<dbReference type="PANTHER" id="PTHR16528">
    <property type="entry name" value="GOLGI-ASSOCIATED PDZ AND COILED-COIL MOTIF-CONTAINING"/>
    <property type="match status" value="1"/>
</dbReference>
<evidence type="ECO:0000313" key="18">
    <source>
        <dbReference type="Proteomes" id="UP000046393"/>
    </source>
</evidence>
<evidence type="ECO:0000256" key="9">
    <source>
        <dbReference type="ARBA" id="ARBA00023034"/>
    </source>
</evidence>
<evidence type="ECO:0000256" key="15">
    <source>
        <dbReference type="ARBA" id="ARBA00081191"/>
    </source>
</evidence>
<evidence type="ECO:0000256" key="13">
    <source>
        <dbReference type="ARBA" id="ARBA00034105"/>
    </source>
</evidence>
<dbReference type="CDD" id="cd06800">
    <property type="entry name" value="PDZ_GOPC-like"/>
    <property type="match status" value="1"/>
</dbReference>
<dbReference type="GO" id="GO:0005886">
    <property type="term" value="C:plasma membrane"/>
    <property type="evidence" value="ECO:0007669"/>
    <property type="project" value="UniProtKB-ARBA"/>
</dbReference>
<dbReference type="GO" id="GO:0015031">
    <property type="term" value="P:protein transport"/>
    <property type="evidence" value="ECO:0007669"/>
    <property type="project" value="UniProtKB-KW"/>
</dbReference>
<evidence type="ECO:0000256" key="16">
    <source>
        <dbReference type="ARBA" id="ARBA00083668"/>
    </source>
</evidence>
<protein>
    <recommendedName>
        <fullName evidence="14">Golgi-associated PDZ and coiled-coil motif-containing protein</fullName>
    </recommendedName>
    <alternativeName>
        <fullName evidence="15">CFTR-associated ligand</fullName>
    </alternativeName>
    <alternativeName>
        <fullName evidence="16">PDZ protein interacting specifically with TC10</fullName>
    </alternativeName>
</protein>
<proteinExistence type="predicted"/>
<dbReference type="Gene3D" id="2.30.42.10">
    <property type="match status" value="1"/>
</dbReference>
<evidence type="ECO:0000256" key="1">
    <source>
        <dbReference type="ARBA" id="ARBA00004198"/>
    </source>
</evidence>
<keyword evidence="11" id="KW-0472">Membrane</keyword>
<evidence type="ECO:0000256" key="6">
    <source>
        <dbReference type="ARBA" id="ARBA00022490"/>
    </source>
</evidence>
<dbReference type="GO" id="GO:0042802">
    <property type="term" value="F:identical protein binding"/>
    <property type="evidence" value="ECO:0007669"/>
    <property type="project" value="UniProtKB-ARBA"/>
</dbReference>
<keyword evidence="10" id="KW-0175">Coiled coil</keyword>
<dbReference type="FunFam" id="2.30.42.10:FF:000067">
    <property type="entry name" value="Golgi-associated PDZ and coiled-coil motif-containing protein-like"/>
    <property type="match status" value="1"/>
</dbReference>
<evidence type="ECO:0000259" key="17">
    <source>
        <dbReference type="PROSITE" id="PS50106"/>
    </source>
</evidence>
<evidence type="ECO:0000256" key="2">
    <source>
        <dbReference type="ARBA" id="ARBA00004279"/>
    </source>
</evidence>
<accession>A0A0N5ARF1</accession>
<evidence type="ECO:0000256" key="5">
    <source>
        <dbReference type="ARBA" id="ARBA00022448"/>
    </source>
</evidence>
<dbReference type="SUPFAM" id="SSF50156">
    <property type="entry name" value="PDZ domain-like"/>
    <property type="match status" value="1"/>
</dbReference>
<evidence type="ECO:0000256" key="14">
    <source>
        <dbReference type="ARBA" id="ARBA00072943"/>
    </source>
</evidence>
<dbReference type="PANTHER" id="PTHR16528:SF2">
    <property type="entry name" value="GOLGI-ASSOCIATED PDZ AND COILED-COIL MOTIF-CONTAINING PROTEIN"/>
    <property type="match status" value="1"/>
</dbReference>
<evidence type="ECO:0000256" key="4">
    <source>
        <dbReference type="ARBA" id="ARBA00004496"/>
    </source>
</evidence>
<dbReference type="SMART" id="SM00228">
    <property type="entry name" value="PDZ"/>
    <property type="match status" value="1"/>
</dbReference>
<evidence type="ECO:0000256" key="3">
    <source>
        <dbReference type="ARBA" id="ARBA00004395"/>
    </source>
</evidence>
<dbReference type="InterPro" id="IPR036034">
    <property type="entry name" value="PDZ_sf"/>
</dbReference>